<keyword evidence="4 5" id="KW-0694">RNA-binding</keyword>
<feature type="domain" description="DRBM" evidence="6">
    <location>
        <begin position="288"/>
        <end position="355"/>
    </location>
</feature>
<accession>A0AAV0SZH6</accession>
<evidence type="ECO:0000256" key="5">
    <source>
        <dbReference type="PROSITE-ProRule" id="PRU00266"/>
    </source>
</evidence>
<evidence type="ECO:0000256" key="1">
    <source>
        <dbReference type="ARBA" id="ARBA00022722"/>
    </source>
</evidence>
<organism evidence="8 9">
    <name type="scientific">Hyaloperonospora brassicae</name>
    <name type="common">Brassica downy mildew</name>
    <name type="synonym">Peronospora brassicae</name>
    <dbReference type="NCBI Taxonomy" id="162125"/>
    <lineage>
        <taxon>Eukaryota</taxon>
        <taxon>Sar</taxon>
        <taxon>Stramenopiles</taxon>
        <taxon>Oomycota</taxon>
        <taxon>Peronosporomycetes</taxon>
        <taxon>Peronosporales</taxon>
        <taxon>Peronosporaceae</taxon>
        <taxon>Hyaloperonospora</taxon>
    </lineage>
</organism>
<evidence type="ECO:0008006" key="10">
    <source>
        <dbReference type="Google" id="ProtNLM"/>
    </source>
</evidence>
<dbReference type="Proteomes" id="UP001162031">
    <property type="component" value="Unassembled WGS sequence"/>
</dbReference>
<evidence type="ECO:0000313" key="9">
    <source>
        <dbReference type="Proteomes" id="UP001162031"/>
    </source>
</evidence>
<evidence type="ECO:0000259" key="6">
    <source>
        <dbReference type="PROSITE" id="PS50137"/>
    </source>
</evidence>
<keyword evidence="3" id="KW-0378">Hydrolase</keyword>
<keyword evidence="9" id="KW-1185">Reference proteome</keyword>
<dbReference type="GO" id="GO:0004525">
    <property type="term" value="F:ribonuclease III activity"/>
    <property type="evidence" value="ECO:0007669"/>
    <property type="project" value="InterPro"/>
</dbReference>
<dbReference type="GO" id="GO:0010468">
    <property type="term" value="P:regulation of gene expression"/>
    <property type="evidence" value="ECO:0007669"/>
    <property type="project" value="TreeGrafter"/>
</dbReference>
<dbReference type="SMART" id="SM00358">
    <property type="entry name" value="DSRM"/>
    <property type="match status" value="1"/>
</dbReference>
<dbReference type="InterPro" id="IPR000999">
    <property type="entry name" value="RNase_III_dom"/>
</dbReference>
<dbReference type="CDD" id="cd00593">
    <property type="entry name" value="RIBOc"/>
    <property type="match status" value="1"/>
</dbReference>
<proteinExistence type="predicted"/>
<comment type="caution">
    <text evidence="8">The sequence shown here is derived from an EMBL/GenBank/DDBJ whole genome shotgun (WGS) entry which is preliminary data.</text>
</comment>
<evidence type="ECO:0000313" key="8">
    <source>
        <dbReference type="EMBL" id="CAI5709757.1"/>
    </source>
</evidence>
<dbReference type="SUPFAM" id="SSF69065">
    <property type="entry name" value="RNase III domain-like"/>
    <property type="match status" value="1"/>
</dbReference>
<dbReference type="GO" id="GO:0005634">
    <property type="term" value="C:nucleus"/>
    <property type="evidence" value="ECO:0007669"/>
    <property type="project" value="TreeGrafter"/>
</dbReference>
<evidence type="ECO:0000259" key="7">
    <source>
        <dbReference type="PROSITE" id="PS50142"/>
    </source>
</evidence>
<protein>
    <recommendedName>
        <fullName evidence="10">RNase III domain-containing protein</fullName>
    </recommendedName>
</protein>
<evidence type="ECO:0000256" key="3">
    <source>
        <dbReference type="ARBA" id="ARBA00022801"/>
    </source>
</evidence>
<dbReference type="PROSITE" id="PS50137">
    <property type="entry name" value="DS_RBD"/>
    <property type="match status" value="1"/>
</dbReference>
<dbReference type="SUPFAM" id="SSF54768">
    <property type="entry name" value="dsRNA-binding domain-like"/>
    <property type="match status" value="1"/>
</dbReference>
<keyword evidence="1" id="KW-0540">Nuclease</keyword>
<dbReference type="GO" id="GO:0003725">
    <property type="term" value="F:double-stranded RNA binding"/>
    <property type="evidence" value="ECO:0007669"/>
    <property type="project" value="TreeGrafter"/>
</dbReference>
<feature type="domain" description="RNase III" evidence="7">
    <location>
        <begin position="122"/>
        <end position="261"/>
    </location>
</feature>
<gene>
    <name evidence="8" type="ORF">HBR001_LOCUS338</name>
</gene>
<name>A0AAV0SZH6_HYABA</name>
<dbReference type="EMBL" id="CANTFL010000037">
    <property type="protein sequence ID" value="CAI5709757.1"/>
    <property type="molecule type" value="Genomic_DNA"/>
</dbReference>
<dbReference type="PROSITE" id="PS50142">
    <property type="entry name" value="RNASE_3_2"/>
    <property type="match status" value="1"/>
</dbReference>
<dbReference type="Pfam" id="PF14622">
    <property type="entry name" value="Ribonucleas_3_3"/>
    <property type="match status" value="1"/>
</dbReference>
<keyword evidence="2" id="KW-0255">Endonuclease</keyword>
<dbReference type="Gene3D" id="1.10.1520.10">
    <property type="entry name" value="Ribonuclease III domain"/>
    <property type="match status" value="1"/>
</dbReference>
<dbReference type="AlphaFoldDB" id="A0AAV0SZH6"/>
<reference evidence="8" key="1">
    <citation type="submission" date="2022-12" db="EMBL/GenBank/DDBJ databases">
        <authorList>
            <person name="Webb A."/>
        </authorList>
    </citation>
    <scope>NUCLEOTIDE SEQUENCE</scope>
    <source>
        <strain evidence="8">Hp1</strain>
    </source>
</reference>
<sequence length="361" mass="39571">MIGIRCCRLGAASRKLCALYSSRSSLPEGFRSPQAVADAVAAAIAAECDTERAHRPQHSHVPAEPLTQTAKIERRRLDGDVITTKKITAPQLMFPSTNPDWQIITSDHFERVPSPNDWDAGLEELQQRIGVRFQQLTLLKSALTHHGFLPNYSLPDGVPLVRLSNRSLEFLGDSLLGAAAAGYVYQTLPKHQEGQLSRAKSAIVNNETLSKISADLGITELLLWPAGLNEASSASLVVKGRVTIAAGAVESLIAAVYLDQGMETALNFVTTHILPRAVEYATRDVIWEPIVELQNLLQGHYYGHPVYKYLPAAANASEYTAELYVKRRPVCKATAPSYKLARARAAEIAYWHFEKLLGPAP</sequence>
<dbReference type="InterPro" id="IPR036389">
    <property type="entry name" value="RNase_III_sf"/>
</dbReference>
<dbReference type="Gene3D" id="3.30.160.20">
    <property type="match status" value="1"/>
</dbReference>
<dbReference type="PANTHER" id="PTHR11207:SF0">
    <property type="entry name" value="RIBONUCLEASE 3"/>
    <property type="match status" value="1"/>
</dbReference>
<dbReference type="GO" id="GO:0006396">
    <property type="term" value="P:RNA processing"/>
    <property type="evidence" value="ECO:0007669"/>
    <property type="project" value="InterPro"/>
</dbReference>
<dbReference type="SMART" id="SM00535">
    <property type="entry name" value="RIBOc"/>
    <property type="match status" value="1"/>
</dbReference>
<dbReference type="PANTHER" id="PTHR11207">
    <property type="entry name" value="RIBONUCLEASE III"/>
    <property type="match status" value="1"/>
</dbReference>
<evidence type="ECO:0000256" key="4">
    <source>
        <dbReference type="ARBA" id="ARBA00022884"/>
    </source>
</evidence>
<dbReference type="InterPro" id="IPR014720">
    <property type="entry name" value="dsRBD_dom"/>
</dbReference>
<evidence type="ECO:0000256" key="2">
    <source>
        <dbReference type="ARBA" id="ARBA00022759"/>
    </source>
</evidence>